<dbReference type="InterPro" id="IPR036097">
    <property type="entry name" value="HisK_dim/P_sf"/>
</dbReference>
<accession>A0ABS7EJA9</accession>
<comment type="caution">
    <text evidence="5">The sequence shown here is derived from an EMBL/GenBank/DDBJ whole genome shotgun (WGS) entry which is preliminary data.</text>
</comment>
<keyword evidence="5" id="KW-0808">Transferase</keyword>
<reference evidence="5" key="1">
    <citation type="submission" date="2021-07" db="EMBL/GenBank/DDBJ databases">
        <title>Neiella marina sp. nov., isolated from the intestinal content of sea cucumber Apostichopus japonicus.</title>
        <authorList>
            <person name="Bai X."/>
        </authorList>
    </citation>
    <scope>NUCLEOTIDE SEQUENCE</scope>
    <source>
        <strain evidence="5">126</strain>
    </source>
</reference>
<evidence type="ECO:0000259" key="4">
    <source>
        <dbReference type="PROSITE" id="PS50109"/>
    </source>
</evidence>
<dbReference type="Pfam" id="PF02518">
    <property type="entry name" value="HATPase_c"/>
    <property type="match status" value="1"/>
</dbReference>
<dbReference type="GO" id="GO:0016301">
    <property type="term" value="F:kinase activity"/>
    <property type="evidence" value="ECO:0007669"/>
    <property type="project" value="UniProtKB-KW"/>
</dbReference>
<keyword evidence="3" id="KW-0597">Phosphoprotein</keyword>
<dbReference type="Gene3D" id="3.30.565.10">
    <property type="entry name" value="Histidine kinase-like ATPase, C-terminal domain"/>
    <property type="match status" value="1"/>
</dbReference>
<feature type="domain" description="Histidine kinase" evidence="4">
    <location>
        <begin position="20"/>
        <end position="235"/>
    </location>
</feature>
<sequence>MSPSPTATPQQLDFSTVLAACVHDMKNSLFMLLQSIEQLADNNDLPADQQQELAKLHYEAYRVNTNLMQLLGLYRMERDRLPLTIEEYFVSDLVEELIVKNSLYLESKGIEIETDVDPDLVWYLDGDLINNLLTDVVNNALRYCDKRLMIRAQVCQQGLLNITLEDDGPGYPENMLQFRVDRETQSFDVKSGRTGLGLYFAGLIASSHKNKSVHGDIKLANGGQYGGSVFTLTLP</sequence>
<dbReference type="EC" id="2.7.13.3" evidence="2"/>
<dbReference type="InterPro" id="IPR003594">
    <property type="entry name" value="HATPase_dom"/>
</dbReference>
<evidence type="ECO:0000256" key="1">
    <source>
        <dbReference type="ARBA" id="ARBA00000085"/>
    </source>
</evidence>
<evidence type="ECO:0000256" key="2">
    <source>
        <dbReference type="ARBA" id="ARBA00012438"/>
    </source>
</evidence>
<dbReference type="SMART" id="SM00387">
    <property type="entry name" value="HATPase_c"/>
    <property type="match status" value="1"/>
</dbReference>
<dbReference type="SUPFAM" id="SSF47384">
    <property type="entry name" value="Homodimeric domain of signal transducing histidine kinase"/>
    <property type="match status" value="1"/>
</dbReference>
<keyword evidence="5" id="KW-0418">Kinase</keyword>
<comment type="catalytic activity">
    <reaction evidence="1">
        <text>ATP + protein L-histidine = ADP + protein N-phospho-L-histidine.</text>
        <dbReference type="EC" id="2.7.13.3"/>
    </reaction>
</comment>
<evidence type="ECO:0000256" key="3">
    <source>
        <dbReference type="ARBA" id="ARBA00022553"/>
    </source>
</evidence>
<proteinExistence type="predicted"/>
<organism evidence="5 6">
    <name type="scientific">Neiella holothuriorum</name>
    <dbReference type="NCBI Taxonomy" id="2870530"/>
    <lineage>
        <taxon>Bacteria</taxon>
        <taxon>Pseudomonadati</taxon>
        <taxon>Pseudomonadota</taxon>
        <taxon>Gammaproteobacteria</taxon>
        <taxon>Alteromonadales</taxon>
        <taxon>Echinimonadaceae</taxon>
        <taxon>Neiella</taxon>
    </lineage>
</organism>
<gene>
    <name evidence="5" type="ORF">K0504_15390</name>
</gene>
<protein>
    <recommendedName>
        <fullName evidence="2">histidine kinase</fullName>
        <ecNumber evidence="2">2.7.13.3</ecNumber>
    </recommendedName>
</protein>
<dbReference type="PRINTS" id="PR00344">
    <property type="entry name" value="BCTRLSENSOR"/>
</dbReference>
<dbReference type="InterPro" id="IPR036890">
    <property type="entry name" value="HATPase_C_sf"/>
</dbReference>
<name>A0ABS7EJA9_9GAMM</name>
<dbReference type="PANTHER" id="PTHR43547">
    <property type="entry name" value="TWO-COMPONENT HISTIDINE KINASE"/>
    <property type="match status" value="1"/>
</dbReference>
<dbReference type="PROSITE" id="PS50109">
    <property type="entry name" value="HIS_KIN"/>
    <property type="match status" value="1"/>
</dbReference>
<dbReference type="EMBL" id="JAHZSS010000022">
    <property type="protein sequence ID" value="MBW8192421.1"/>
    <property type="molecule type" value="Genomic_DNA"/>
</dbReference>
<dbReference type="PANTHER" id="PTHR43547:SF2">
    <property type="entry name" value="HYBRID SIGNAL TRANSDUCTION HISTIDINE KINASE C"/>
    <property type="match status" value="1"/>
</dbReference>
<evidence type="ECO:0000313" key="6">
    <source>
        <dbReference type="Proteomes" id="UP001166251"/>
    </source>
</evidence>
<keyword evidence="6" id="KW-1185">Reference proteome</keyword>
<dbReference type="Proteomes" id="UP001166251">
    <property type="component" value="Unassembled WGS sequence"/>
</dbReference>
<evidence type="ECO:0000313" key="5">
    <source>
        <dbReference type="EMBL" id="MBW8192421.1"/>
    </source>
</evidence>
<dbReference type="InterPro" id="IPR005467">
    <property type="entry name" value="His_kinase_dom"/>
</dbReference>
<dbReference type="SUPFAM" id="SSF55874">
    <property type="entry name" value="ATPase domain of HSP90 chaperone/DNA topoisomerase II/histidine kinase"/>
    <property type="match status" value="1"/>
</dbReference>
<dbReference type="InterPro" id="IPR004358">
    <property type="entry name" value="Sig_transdc_His_kin-like_C"/>
</dbReference>